<evidence type="ECO:0000313" key="1">
    <source>
        <dbReference type="EMBL" id="SUY22493.1"/>
    </source>
</evidence>
<accession>A0A381I7T6</accession>
<reference evidence="1" key="1">
    <citation type="submission" date="2018-06" db="EMBL/GenBank/DDBJ databases">
        <authorList>
            <consortium name="Pathogen Informatics"/>
            <person name="Doyle S."/>
        </authorList>
    </citation>
    <scope>NUCLEOTIDE SEQUENCE</scope>
    <source>
        <strain evidence="1">NCTC13307</strain>
    </source>
</reference>
<keyword evidence="1" id="KW-0418">Kinase</keyword>
<dbReference type="EMBL" id="UFWD01000001">
    <property type="protein sequence ID" value="SUY22493.1"/>
    <property type="molecule type" value="Genomic_DNA"/>
</dbReference>
<name>A0A381I7T6_CLODI</name>
<sequence>MSILCLIIIVFMIILVSFNVFLDTYIKTTANEELTKSTEIVEHMG</sequence>
<proteinExistence type="predicted"/>
<dbReference type="AlphaFoldDB" id="A0A381I7T6"/>
<gene>
    <name evidence="1" type="ORF">NCTC13307_01227</name>
</gene>
<protein>
    <submittedName>
        <fullName evidence="1">Two-component system sensor histidine kinase</fullName>
    </submittedName>
</protein>
<keyword evidence="1" id="KW-0808">Transferase</keyword>
<dbReference type="GO" id="GO:0016301">
    <property type="term" value="F:kinase activity"/>
    <property type="evidence" value="ECO:0007669"/>
    <property type="project" value="UniProtKB-KW"/>
</dbReference>
<organism evidence="1">
    <name type="scientific">Clostridioides difficile</name>
    <name type="common">Peptoclostridium difficile</name>
    <dbReference type="NCBI Taxonomy" id="1496"/>
    <lineage>
        <taxon>Bacteria</taxon>
        <taxon>Bacillati</taxon>
        <taxon>Bacillota</taxon>
        <taxon>Clostridia</taxon>
        <taxon>Peptostreptococcales</taxon>
        <taxon>Peptostreptococcaceae</taxon>
        <taxon>Clostridioides</taxon>
    </lineage>
</organism>